<keyword evidence="3" id="KW-1185">Reference proteome</keyword>
<keyword evidence="2" id="KW-0812">Transmembrane</keyword>
<dbReference type="WBParaSite" id="SSTP_0001122100.1">
    <property type="protein sequence ID" value="SSTP_0001122100.1"/>
    <property type="gene ID" value="SSTP_0001122100"/>
</dbReference>
<evidence type="ECO:0000313" key="3">
    <source>
        <dbReference type="Proteomes" id="UP000035681"/>
    </source>
</evidence>
<protein>
    <submittedName>
        <fullName evidence="4 5">Uncharacterized protein</fullName>
    </submittedName>
</protein>
<sequence length="247" mass="28056">MNNINLSDIFYNDKITNCTYYIEMLSNIITTKRWNEYKISSEHLYDSDMYTIVILSLFASVIVILMVRAIKPTDNIDEQVALMLNSMRTRVDIEHNYREKKKLIEAKTKIQAWLNSVKSKKVARLSFKNHSTPNLPCYQSLDFKLFPQNSDKVKNTTIYTSRKQSINELEDNKTSINKKYSQNSCYSLFVPEIVVTNENSDKESNSSICSLVDYIDDNDGLSSASSCPASRPMSSISGEGSNSSGGI</sequence>
<dbReference type="Proteomes" id="UP000035681">
    <property type="component" value="Unplaced"/>
</dbReference>
<dbReference type="STRING" id="6248.A0A0K0EP34"/>
<feature type="region of interest" description="Disordered" evidence="1">
    <location>
        <begin position="222"/>
        <end position="247"/>
    </location>
</feature>
<name>A0A0K0EP34_STRER</name>
<dbReference type="AlphaFoldDB" id="A0A0K0EP34"/>
<feature type="compositionally biased region" description="Low complexity" evidence="1">
    <location>
        <begin position="234"/>
        <end position="247"/>
    </location>
</feature>
<feature type="transmembrane region" description="Helical" evidence="2">
    <location>
        <begin position="49"/>
        <end position="67"/>
    </location>
</feature>
<keyword evidence="2" id="KW-0472">Membrane</keyword>
<dbReference type="WBParaSite" id="TCONS_00015185.p1">
    <property type="protein sequence ID" value="TCONS_00015185.p1"/>
    <property type="gene ID" value="XLOC_010406"/>
</dbReference>
<organism evidence="4">
    <name type="scientific">Strongyloides stercoralis</name>
    <name type="common">Threadworm</name>
    <dbReference type="NCBI Taxonomy" id="6248"/>
    <lineage>
        <taxon>Eukaryota</taxon>
        <taxon>Metazoa</taxon>
        <taxon>Ecdysozoa</taxon>
        <taxon>Nematoda</taxon>
        <taxon>Chromadorea</taxon>
        <taxon>Rhabditida</taxon>
        <taxon>Tylenchina</taxon>
        <taxon>Panagrolaimomorpha</taxon>
        <taxon>Strongyloidoidea</taxon>
        <taxon>Strongyloididae</taxon>
        <taxon>Strongyloides</taxon>
    </lineage>
</organism>
<accession>A0A0K0EP34</accession>
<proteinExistence type="predicted"/>
<evidence type="ECO:0000256" key="2">
    <source>
        <dbReference type="SAM" id="Phobius"/>
    </source>
</evidence>
<evidence type="ECO:0000313" key="4">
    <source>
        <dbReference type="WBParaSite" id="SSTP_0001122100.1"/>
    </source>
</evidence>
<evidence type="ECO:0000313" key="5">
    <source>
        <dbReference type="WBParaSite" id="TCONS_00015185.p1"/>
    </source>
</evidence>
<keyword evidence="2" id="KW-1133">Transmembrane helix</keyword>
<reference evidence="4" key="1">
    <citation type="submission" date="2015-08" db="UniProtKB">
        <authorList>
            <consortium name="WormBaseParasite"/>
        </authorList>
    </citation>
    <scope>IDENTIFICATION</scope>
</reference>
<evidence type="ECO:0000256" key="1">
    <source>
        <dbReference type="SAM" id="MobiDB-lite"/>
    </source>
</evidence>